<dbReference type="Pfam" id="PF01609">
    <property type="entry name" value="DDE_Tnp_1"/>
    <property type="match status" value="1"/>
</dbReference>
<dbReference type="HOGENOM" id="CLU_055261_0_0_0"/>
<dbReference type="PANTHER" id="PTHR30007">
    <property type="entry name" value="PHP DOMAIN PROTEIN"/>
    <property type="match status" value="1"/>
</dbReference>
<keyword evidence="4" id="KW-1185">Reference proteome</keyword>
<dbReference type="eggNOG" id="COG3293">
    <property type="taxonomic scope" value="Bacteria"/>
</dbReference>
<dbReference type="EMBL" id="ADVR01000004">
    <property type="protein sequence ID" value="EFO81903.1"/>
    <property type="molecule type" value="Genomic_DNA"/>
</dbReference>
<dbReference type="GO" id="GO:0006313">
    <property type="term" value="P:DNA transposition"/>
    <property type="evidence" value="ECO:0007669"/>
    <property type="project" value="InterPro"/>
</dbReference>
<comment type="caution">
    <text evidence="3">The sequence shown here is derived from an EMBL/GenBank/DDBJ whole genome shotgun (WGS) entry which is preliminary data.</text>
</comment>
<evidence type="ECO:0000259" key="1">
    <source>
        <dbReference type="Pfam" id="PF01609"/>
    </source>
</evidence>
<name>E1IAE9_9CHLR</name>
<dbReference type="GO" id="GO:0003677">
    <property type="term" value="F:DNA binding"/>
    <property type="evidence" value="ECO:0007669"/>
    <property type="project" value="InterPro"/>
</dbReference>
<dbReference type="PANTHER" id="PTHR30007:SF0">
    <property type="entry name" value="TRANSPOSASE"/>
    <property type="match status" value="1"/>
</dbReference>
<protein>
    <submittedName>
        <fullName evidence="3">Transposase IS5 family protein</fullName>
    </submittedName>
</protein>
<dbReference type="NCBIfam" id="NF033580">
    <property type="entry name" value="transpos_IS5_3"/>
    <property type="match status" value="1"/>
</dbReference>
<evidence type="ECO:0000313" key="3">
    <source>
        <dbReference type="EMBL" id="EFO81903.1"/>
    </source>
</evidence>
<reference evidence="3 4" key="1">
    <citation type="journal article" date="2011" name="J. Bacteriol.">
        <title>Draft genome sequence of the anoxygenic filamentous phototrophic bacterium Oscillochloris trichoides subsp. DG-6.</title>
        <authorList>
            <person name="Kuznetsov B.B."/>
            <person name="Ivanovsky R.N."/>
            <person name="Keppen O.I."/>
            <person name="Sukhacheva M.V."/>
            <person name="Bumazhkin B.K."/>
            <person name="Patutina E.O."/>
            <person name="Beletsky A.V."/>
            <person name="Mardanov A.V."/>
            <person name="Baslerov R.V."/>
            <person name="Panteleeva A.N."/>
            <person name="Kolganova T.V."/>
            <person name="Ravin N.V."/>
            <person name="Skryabin K.G."/>
        </authorList>
    </citation>
    <scope>NUCLEOTIDE SEQUENCE [LARGE SCALE GENOMIC DNA]</scope>
    <source>
        <strain evidence="3 4">DG-6</strain>
    </source>
</reference>
<evidence type="ECO:0000313" key="4">
    <source>
        <dbReference type="Proteomes" id="UP000054010"/>
    </source>
</evidence>
<dbReference type="GO" id="GO:0004803">
    <property type="term" value="F:transposase activity"/>
    <property type="evidence" value="ECO:0007669"/>
    <property type="project" value="InterPro"/>
</dbReference>
<evidence type="ECO:0000259" key="2">
    <source>
        <dbReference type="Pfam" id="PF13340"/>
    </source>
</evidence>
<feature type="domain" description="Transposase IS4-like" evidence="1">
    <location>
        <begin position="108"/>
        <end position="256"/>
    </location>
</feature>
<gene>
    <name evidence="3" type="ORF">OSCT_0300</name>
</gene>
<sequence length="271" mass="31387">MVPPKTTPVQPDTYDTDVSDAAWAYLRPYLDVRAKTGPQRRVDLRAVWNALAYTLRTGCQWRLLPKHVPARSTVSYYFHQWRKKGIWTQIHDLLRRHVRQQDGRNEEPSAGVMDTQRIKSTEVGGPERGVDGGKKVKGRKRHLLVDTGGLLITAVVHAANTYDGAGAERVLEATHERGIRLRKIWVDQTYRGTLRQWMDERALGSLEVVERHPGQRGFAVQARRWVVERTHAWFGRNRQLSKEYDYNPRSSESWIYLASIRLLLRRLTKTV</sequence>
<dbReference type="Pfam" id="PF13340">
    <property type="entry name" value="DUF4096"/>
    <property type="match status" value="1"/>
</dbReference>
<dbReference type="InterPro" id="IPR002559">
    <property type="entry name" value="Transposase_11"/>
</dbReference>
<dbReference type="STRING" id="765420.OSCT_0300"/>
<dbReference type="InterPro" id="IPR025161">
    <property type="entry name" value="IS402-like_dom"/>
</dbReference>
<dbReference type="AlphaFoldDB" id="E1IAE9"/>
<dbReference type="Proteomes" id="UP000054010">
    <property type="component" value="Unassembled WGS sequence"/>
</dbReference>
<feature type="domain" description="Insertion element IS402-like" evidence="2">
    <location>
        <begin position="18"/>
        <end position="91"/>
    </location>
</feature>
<accession>E1IAE9</accession>
<proteinExistence type="predicted"/>
<organism evidence="3 4">
    <name type="scientific">Oscillochloris trichoides DG-6</name>
    <dbReference type="NCBI Taxonomy" id="765420"/>
    <lineage>
        <taxon>Bacteria</taxon>
        <taxon>Bacillati</taxon>
        <taxon>Chloroflexota</taxon>
        <taxon>Chloroflexia</taxon>
        <taxon>Chloroflexales</taxon>
        <taxon>Chloroflexineae</taxon>
        <taxon>Oscillochloridaceae</taxon>
        <taxon>Oscillochloris</taxon>
    </lineage>
</organism>
<dbReference type="OrthoDB" id="153928at2"/>